<feature type="signal peptide" evidence="1">
    <location>
        <begin position="1"/>
        <end position="23"/>
    </location>
</feature>
<name>A0AAV2TQI9_CALDB</name>
<evidence type="ECO:0000256" key="1">
    <source>
        <dbReference type="SAM" id="SignalP"/>
    </source>
</evidence>
<dbReference type="Gene3D" id="3.40.50.880">
    <property type="match status" value="1"/>
</dbReference>
<dbReference type="InterPro" id="IPR050325">
    <property type="entry name" value="Prot/Nucl_acid_deglycase"/>
</dbReference>
<keyword evidence="1" id="KW-0732">Signal</keyword>
<dbReference type="InterPro" id="IPR002818">
    <property type="entry name" value="DJ-1/PfpI"/>
</dbReference>
<evidence type="ECO:0000259" key="2">
    <source>
        <dbReference type="Pfam" id="PF01965"/>
    </source>
</evidence>
<dbReference type="EMBL" id="CAXLJL010000512">
    <property type="protein sequence ID" value="CAL5138707.1"/>
    <property type="molecule type" value="Genomic_DNA"/>
</dbReference>
<sequence length="206" mass="22105">MNLSNNTISGVLLLLLLTYRCAASDKSVVVVAANGYEEIELVTVVDILRRAGAVVHISSLSGNSVVYGSQKIAIRADQTLSADEIIHDAIVLPGSSVNSQSMVKSSKLGALLTQYESKNKYIAAICAAPLALKAHKIFSGKNLTSYPHVKTELQVDYNYLDKSVVVDGNLITSRGPGTAAEFAFTIVELLFGEKVAQDLKRGMLFE</sequence>
<organism evidence="3 4">
    <name type="scientific">Calicophoron daubneyi</name>
    <name type="common">Rumen fluke</name>
    <name type="synonym">Paramphistomum daubneyi</name>
    <dbReference type="NCBI Taxonomy" id="300641"/>
    <lineage>
        <taxon>Eukaryota</taxon>
        <taxon>Metazoa</taxon>
        <taxon>Spiralia</taxon>
        <taxon>Lophotrochozoa</taxon>
        <taxon>Platyhelminthes</taxon>
        <taxon>Trematoda</taxon>
        <taxon>Digenea</taxon>
        <taxon>Plagiorchiida</taxon>
        <taxon>Pronocephalata</taxon>
        <taxon>Paramphistomoidea</taxon>
        <taxon>Paramphistomidae</taxon>
        <taxon>Calicophoron</taxon>
    </lineage>
</organism>
<dbReference type="SUPFAM" id="SSF52317">
    <property type="entry name" value="Class I glutamine amidotransferase-like"/>
    <property type="match status" value="1"/>
</dbReference>
<evidence type="ECO:0000313" key="4">
    <source>
        <dbReference type="Proteomes" id="UP001497525"/>
    </source>
</evidence>
<dbReference type="PANTHER" id="PTHR48094">
    <property type="entry name" value="PROTEIN/NUCLEIC ACID DEGLYCASE DJ-1-RELATED"/>
    <property type="match status" value="1"/>
</dbReference>
<dbReference type="PANTHER" id="PTHR48094:SF12">
    <property type="entry name" value="PARKINSON DISEASE PROTEIN 7 HOMOLOG"/>
    <property type="match status" value="1"/>
</dbReference>
<dbReference type="InterPro" id="IPR029062">
    <property type="entry name" value="Class_I_gatase-like"/>
</dbReference>
<dbReference type="InterPro" id="IPR006287">
    <property type="entry name" value="DJ-1"/>
</dbReference>
<dbReference type="CDD" id="cd03135">
    <property type="entry name" value="GATase1_DJ-1"/>
    <property type="match status" value="1"/>
</dbReference>
<dbReference type="NCBIfam" id="TIGR01383">
    <property type="entry name" value="not_thiJ"/>
    <property type="match status" value="1"/>
</dbReference>
<gene>
    <name evidence="3" type="ORF">CDAUBV1_LOCUS13519</name>
</gene>
<proteinExistence type="predicted"/>
<comment type="caution">
    <text evidence="3">The sequence shown here is derived from an EMBL/GenBank/DDBJ whole genome shotgun (WGS) entry which is preliminary data.</text>
</comment>
<reference evidence="3" key="1">
    <citation type="submission" date="2024-06" db="EMBL/GenBank/DDBJ databases">
        <authorList>
            <person name="Liu X."/>
            <person name="Lenzi L."/>
            <person name="Haldenby T S."/>
            <person name="Uol C."/>
        </authorList>
    </citation>
    <scope>NUCLEOTIDE SEQUENCE</scope>
</reference>
<dbReference type="Pfam" id="PF01965">
    <property type="entry name" value="DJ-1_PfpI"/>
    <property type="match status" value="1"/>
</dbReference>
<feature type="domain" description="DJ-1/PfpI" evidence="2">
    <location>
        <begin position="26"/>
        <end position="188"/>
    </location>
</feature>
<protein>
    <recommendedName>
        <fullName evidence="2">DJ-1/PfpI domain-containing protein</fullName>
    </recommendedName>
</protein>
<dbReference type="GO" id="GO:0005737">
    <property type="term" value="C:cytoplasm"/>
    <property type="evidence" value="ECO:0007669"/>
    <property type="project" value="TreeGrafter"/>
</dbReference>
<dbReference type="AlphaFoldDB" id="A0AAV2TQI9"/>
<dbReference type="Proteomes" id="UP001497525">
    <property type="component" value="Unassembled WGS sequence"/>
</dbReference>
<accession>A0AAV2TQI9</accession>
<evidence type="ECO:0000313" key="3">
    <source>
        <dbReference type="EMBL" id="CAL5138707.1"/>
    </source>
</evidence>
<feature type="chain" id="PRO_5043337731" description="DJ-1/PfpI domain-containing protein" evidence="1">
    <location>
        <begin position="24"/>
        <end position="206"/>
    </location>
</feature>